<proteinExistence type="inferred from homology"/>
<dbReference type="Pfam" id="PF00400">
    <property type="entry name" value="WD40"/>
    <property type="match status" value="2"/>
</dbReference>
<dbReference type="EMBL" id="JBDODL010002847">
    <property type="protein sequence ID" value="MES1922449.1"/>
    <property type="molecule type" value="Genomic_DNA"/>
</dbReference>
<keyword evidence="1 5" id="KW-0853">WD repeat</keyword>
<keyword evidence="2" id="KW-0677">Repeat</keyword>
<dbReference type="SMART" id="SM00320">
    <property type="entry name" value="WD40"/>
    <property type="match status" value="3"/>
</dbReference>
<dbReference type="GO" id="GO:0003743">
    <property type="term" value="F:translation initiation factor activity"/>
    <property type="evidence" value="ECO:0007669"/>
    <property type="project" value="UniProtKB-KW"/>
</dbReference>
<dbReference type="Proteomes" id="UP001439008">
    <property type="component" value="Unassembled WGS sequence"/>
</dbReference>
<comment type="similarity">
    <text evidence="3">Belongs to the WD repeat STRAP family.</text>
</comment>
<dbReference type="PANTHER" id="PTHR19877">
    <property type="entry name" value="EUKARYOTIC TRANSLATION INITIATION FACTOR 3 SUBUNIT I"/>
    <property type="match status" value="1"/>
</dbReference>
<evidence type="ECO:0000313" key="7">
    <source>
        <dbReference type="Proteomes" id="UP001439008"/>
    </source>
</evidence>
<keyword evidence="6" id="KW-0436">Ligase</keyword>
<protein>
    <recommendedName>
        <fullName evidence="4">Serine-threonine kinase receptor-associated protein</fullName>
    </recommendedName>
</protein>
<evidence type="ECO:0000256" key="2">
    <source>
        <dbReference type="ARBA" id="ARBA00022737"/>
    </source>
</evidence>
<dbReference type="PANTHER" id="PTHR19877:SF1">
    <property type="entry name" value="EUKARYOTIC TRANSLATION INITIATION FACTOR 3 SUBUNIT I"/>
    <property type="match status" value="1"/>
</dbReference>
<dbReference type="InterPro" id="IPR001680">
    <property type="entry name" value="WD40_rpt"/>
</dbReference>
<keyword evidence="6" id="KW-0648">Protein biosynthesis</keyword>
<dbReference type="PROSITE" id="PS50082">
    <property type="entry name" value="WD_REPEATS_2"/>
    <property type="match status" value="1"/>
</dbReference>
<dbReference type="SUPFAM" id="SSF50978">
    <property type="entry name" value="WD40 repeat-like"/>
    <property type="match status" value="1"/>
</dbReference>
<evidence type="ECO:0000256" key="5">
    <source>
        <dbReference type="PROSITE-ProRule" id="PRU00221"/>
    </source>
</evidence>
<keyword evidence="7" id="KW-1185">Reference proteome</keyword>
<dbReference type="InterPro" id="IPR036322">
    <property type="entry name" value="WD40_repeat_dom_sf"/>
</dbReference>
<comment type="caution">
    <text evidence="6">The sequence shown here is derived from an EMBL/GenBank/DDBJ whole genome shotgun (WGS) entry which is preliminary data.</text>
</comment>
<evidence type="ECO:0000256" key="3">
    <source>
        <dbReference type="ARBA" id="ARBA00038394"/>
    </source>
</evidence>
<feature type="repeat" description="WD" evidence="5">
    <location>
        <begin position="53"/>
        <end position="94"/>
    </location>
</feature>
<keyword evidence="6" id="KW-0396">Initiation factor</keyword>
<reference evidence="6 7" key="1">
    <citation type="journal article" date="2024" name="BMC Biol.">
        <title>Comparative genomics of Ascetosporea gives new insight into the evolutionary basis for animal parasitism in Rhizaria.</title>
        <authorList>
            <person name="Hiltunen Thoren M."/>
            <person name="Onut-Brannstrom I."/>
            <person name="Alfjorden A."/>
            <person name="Peckova H."/>
            <person name="Swords F."/>
            <person name="Hooper C."/>
            <person name="Holzer A.S."/>
            <person name="Bass D."/>
            <person name="Burki F."/>
        </authorList>
    </citation>
    <scope>NUCLEOTIDE SEQUENCE [LARGE SCALE GENOMIC DNA]</scope>
    <source>
        <strain evidence="6">20-A016</strain>
    </source>
</reference>
<evidence type="ECO:0000313" key="6">
    <source>
        <dbReference type="EMBL" id="MES1922449.1"/>
    </source>
</evidence>
<dbReference type="Gene3D" id="2.130.10.10">
    <property type="entry name" value="YVTN repeat-like/Quinoprotein amine dehydrogenase"/>
    <property type="match status" value="1"/>
</dbReference>
<accession>A0ABV2ASA5</accession>
<dbReference type="PROSITE" id="PS50294">
    <property type="entry name" value="WD_REPEATS_REGION"/>
    <property type="match status" value="1"/>
</dbReference>
<dbReference type="InterPro" id="IPR015943">
    <property type="entry name" value="WD40/YVTN_repeat-like_dom_sf"/>
</dbReference>
<dbReference type="GO" id="GO:0004824">
    <property type="term" value="F:lysine-tRNA ligase activity"/>
    <property type="evidence" value="ECO:0007669"/>
    <property type="project" value="UniProtKB-EC"/>
</dbReference>
<evidence type="ECO:0000256" key="4">
    <source>
        <dbReference type="ARBA" id="ARBA00040390"/>
    </source>
</evidence>
<organism evidence="6 7">
    <name type="scientific">Bonamia ostreae</name>
    <dbReference type="NCBI Taxonomy" id="126728"/>
    <lineage>
        <taxon>Eukaryota</taxon>
        <taxon>Sar</taxon>
        <taxon>Rhizaria</taxon>
        <taxon>Endomyxa</taxon>
        <taxon>Ascetosporea</taxon>
        <taxon>Haplosporida</taxon>
        <taxon>Bonamia</taxon>
    </lineage>
</organism>
<evidence type="ECO:0000256" key="1">
    <source>
        <dbReference type="ARBA" id="ARBA00022574"/>
    </source>
</evidence>
<sequence length="165" mass="19304">MEFKLLDLKKHSRPITCIKFNREGDLLFSASMDLLENNILLWNPKNGELVGEYKGHLGVVKSIDVNYYSTLLISSGSDKTVRFWKVETGEEILSMAHLSMMTCCRWSNSEKYIACVQESLSDIKSCIFVYRISDELRLDRNPKNRIYNIKNMYFNKNKNLFKNKK</sequence>
<gene>
    <name evidence="6" type="primary">TIF34</name>
    <name evidence="6" type="ORF">MHBO_003964</name>
</gene>
<name>A0ABV2ASA5_9EUKA</name>